<dbReference type="AlphaFoldDB" id="A0A4V1ITV6"/>
<evidence type="ECO:0000256" key="1">
    <source>
        <dbReference type="ARBA" id="ARBA00022676"/>
    </source>
</evidence>
<keyword evidence="1" id="KW-0328">Glycosyltransferase</keyword>
<feature type="compositionally biased region" description="Polar residues" evidence="3">
    <location>
        <begin position="7"/>
        <end position="18"/>
    </location>
</feature>
<evidence type="ECO:0000313" key="5">
    <source>
        <dbReference type="Proteomes" id="UP000274922"/>
    </source>
</evidence>
<evidence type="ECO:0000313" key="4">
    <source>
        <dbReference type="EMBL" id="RKO98387.1"/>
    </source>
</evidence>
<accession>A0A4V1ITV6</accession>
<dbReference type="GO" id="GO:0006487">
    <property type="term" value="P:protein N-linked glycosylation"/>
    <property type="evidence" value="ECO:0007669"/>
    <property type="project" value="TreeGrafter"/>
</dbReference>
<dbReference type="PANTHER" id="PTHR31306:SF4">
    <property type="entry name" value="ALPHA-1,2-GALACTOSYLTRANSFERASE"/>
    <property type="match status" value="1"/>
</dbReference>
<dbReference type="EMBL" id="ML014458">
    <property type="protein sequence ID" value="RKO98387.1"/>
    <property type="molecule type" value="Genomic_DNA"/>
</dbReference>
<keyword evidence="5" id="KW-1185">Reference proteome</keyword>
<feature type="region of interest" description="Disordered" evidence="3">
    <location>
        <begin position="1"/>
        <end position="57"/>
    </location>
</feature>
<dbReference type="STRING" id="1555241.A0A4V1ITV6"/>
<dbReference type="PANTHER" id="PTHR31306">
    <property type="entry name" value="ALPHA-1,6-MANNOSYLTRANSFERASE MNN11-RELATED"/>
    <property type="match status" value="1"/>
</dbReference>
<reference evidence="5" key="1">
    <citation type="journal article" date="2018" name="Nat. Microbiol.">
        <title>Leveraging single-cell genomics to expand the fungal tree of life.</title>
        <authorList>
            <person name="Ahrendt S.R."/>
            <person name="Quandt C.A."/>
            <person name="Ciobanu D."/>
            <person name="Clum A."/>
            <person name="Salamov A."/>
            <person name="Andreopoulos B."/>
            <person name="Cheng J.F."/>
            <person name="Woyke T."/>
            <person name="Pelin A."/>
            <person name="Henrissat B."/>
            <person name="Reynolds N.K."/>
            <person name="Benny G.L."/>
            <person name="Smith M.E."/>
            <person name="James T.Y."/>
            <person name="Grigoriev I.V."/>
        </authorList>
    </citation>
    <scope>NUCLEOTIDE SEQUENCE [LARGE SCALE GENOMIC DNA]</scope>
    <source>
        <strain evidence="5">ATCC 52028</strain>
    </source>
</reference>
<evidence type="ECO:0000256" key="3">
    <source>
        <dbReference type="SAM" id="MobiDB-lite"/>
    </source>
</evidence>
<name>A0A4V1ITV6_9FUNG</name>
<dbReference type="InterPro" id="IPR008630">
    <property type="entry name" value="Glyco_trans_34"/>
</dbReference>
<dbReference type="Proteomes" id="UP000274922">
    <property type="component" value="Unassembled WGS sequence"/>
</dbReference>
<dbReference type="GO" id="GO:0016757">
    <property type="term" value="F:glycosyltransferase activity"/>
    <property type="evidence" value="ECO:0007669"/>
    <property type="project" value="UniProtKB-KW"/>
</dbReference>
<protein>
    <recommendedName>
        <fullName evidence="6">Nucleotide-diphospho-sugar transferase domain-containing protein</fullName>
    </recommendedName>
</protein>
<organism evidence="4 5">
    <name type="scientific">Caulochytrium protostelioides</name>
    <dbReference type="NCBI Taxonomy" id="1555241"/>
    <lineage>
        <taxon>Eukaryota</taxon>
        <taxon>Fungi</taxon>
        <taxon>Fungi incertae sedis</taxon>
        <taxon>Chytridiomycota</taxon>
        <taxon>Chytridiomycota incertae sedis</taxon>
        <taxon>Chytridiomycetes</taxon>
        <taxon>Caulochytriales</taxon>
        <taxon>Caulochytriaceae</taxon>
        <taxon>Caulochytrium</taxon>
    </lineage>
</organism>
<keyword evidence="2" id="KW-0808">Transferase</keyword>
<evidence type="ECO:0000256" key="2">
    <source>
        <dbReference type="ARBA" id="ARBA00022679"/>
    </source>
</evidence>
<dbReference type="GO" id="GO:0000139">
    <property type="term" value="C:Golgi membrane"/>
    <property type="evidence" value="ECO:0007669"/>
    <property type="project" value="TreeGrafter"/>
</dbReference>
<sequence>MRGIHGSDTSARTYSIQGRSPAAAPGALPSGDALPSTVTPGPAAPSPSASLPPTTTPPSLAIIRHGLGFIDTPQINTNRSIYFSKYIKLQQLMETTSQGWYWMVDLDTIITNPPFDVRILLRGPTHTGPEMLVSNDMNELNAGSFFEQAGLISLYRTAPRLRKRVWLIPQWWHNSYTPGSAFNLKSTDDPPRNKQPGDFMIHFAGHSHKLSDMGNWRKHYRMRFNVG</sequence>
<proteinExistence type="predicted"/>
<gene>
    <name evidence="4" type="ORF">CXG81DRAFT_28778</name>
</gene>
<dbReference type="OrthoDB" id="2154537at2759"/>
<evidence type="ECO:0008006" key="6">
    <source>
        <dbReference type="Google" id="ProtNLM"/>
    </source>
</evidence>
<feature type="compositionally biased region" description="Low complexity" evidence="3">
    <location>
        <begin position="20"/>
        <end position="57"/>
    </location>
</feature>